<dbReference type="PaxDb" id="2903-EOD10309"/>
<organism evidence="3 4">
    <name type="scientific">Emiliania huxleyi (strain CCMP1516)</name>
    <dbReference type="NCBI Taxonomy" id="280463"/>
    <lineage>
        <taxon>Eukaryota</taxon>
        <taxon>Haptista</taxon>
        <taxon>Haptophyta</taxon>
        <taxon>Prymnesiophyceae</taxon>
        <taxon>Isochrysidales</taxon>
        <taxon>Noelaerhabdaceae</taxon>
        <taxon>Emiliania</taxon>
    </lineage>
</organism>
<sequence>MPVLADQVYALGESLYELIYSEAQCDDPAKVTGMLLQLDADAVRSLIASPERRSTMVAEAVAVLKAATASHDNPSSDCYRSSHGSSKPKREQRSGSDEATPRRPEGLTVSPAPAHGGASTSAPGVIQLEAAPAEGGETVSDTAVAARAARCGSQAPANGSSTGALASGPLPLREALRRAQGLEREVRREVERYALGEDNLKRLVEERGGTFRAAVARAVVDKIAEFILVAKRRRRDKSYALRATAEVSAKEACANLETLRKNLRKQAEGRRWK</sequence>
<dbReference type="SMART" id="SM00517">
    <property type="entry name" value="PolyA"/>
    <property type="match status" value="1"/>
</dbReference>
<dbReference type="GeneID" id="17284783"/>
<evidence type="ECO:0000313" key="4">
    <source>
        <dbReference type="Proteomes" id="UP000013827"/>
    </source>
</evidence>
<feature type="domain" description="PABC" evidence="2">
    <location>
        <begin position="1"/>
        <end position="69"/>
    </location>
</feature>
<accession>A0A0D3IGC4</accession>
<dbReference type="InterPro" id="IPR036053">
    <property type="entry name" value="PABP-dom"/>
</dbReference>
<proteinExistence type="predicted"/>
<reference evidence="4" key="1">
    <citation type="journal article" date="2013" name="Nature">
        <title>Pan genome of the phytoplankton Emiliania underpins its global distribution.</title>
        <authorList>
            <person name="Read B.A."/>
            <person name="Kegel J."/>
            <person name="Klute M.J."/>
            <person name="Kuo A."/>
            <person name="Lefebvre S.C."/>
            <person name="Maumus F."/>
            <person name="Mayer C."/>
            <person name="Miller J."/>
            <person name="Monier A."/>
            <person name="Salamov A."/>
            <person name="Young J."/>
            <person name="Aguilar M."/>
            <person name="Claverie J.M."/>
            <person name="Frickenhaus S."/>
            <person name="Gonzalez K."/>
            <person name="Herman E.K."/>
            <person name="Lin Y.C."/>
            <person name="Napier J."/>
            <person name="Ogata H."/>
            <person name="Sarno A.F."/>
            <person name="Shmutz J."/>
            <person name="Schroeder D."/>
            <person name="de Vargas C."/>
            <person name="Verret F."/>
            <person name="von Dassow P."/>
            <person name="Valentin K."/>
            <person name="Van de Peer Y."/>
            <person name="Wheeler G."/>
            <person name="Dacks J.B."/>
            <person name="Delwiche C.F."/>
            <person name="Dyhrman S.T."/>
            <person name="Glockner G."/>
            <person name="John U."/>
            <person name="Richards T."/>
            <person name="Worden A.Z."/>
            <person name="Zhang X."/>
            <person name="Grigoriev I.V."/>
            <person name="Allen A.E."/>
            <person name="Bidle K."/>
            <person name="Borodovsky M."/>
            <person name="Bowler C."/>
            <person name="Brownlee C."/>
            <person name="Cock J.M."/>
            <person name="Elias M."/>
            <person name="Gladyshev V.N."/>
            <person name="Groth M."/>
            <person name="Guda C."/>
            <person name="Hadaegh A."/>
            <person name="Iglesias-Rodriguez M.D."/>
            <person name="Jenkins J."/>
            <person name="Jones B.M."/>
            <person name="Lawson T."/>
            <person name="Leese F."/>
            <person name="Lindquist E."/>
            <person name="Lobanov A."/>
            <person name="Lomsadze A."/>
            <person name="Malik S.B."/>
            <person name="Marsh M.E."/>
            <person name="Mackinder L."/>
            <person name="Mock T."/>
            <person name="Mueller-Roeber B."/>
            <person name="Pagarete A."/>
            <person name="Parker M."/>
            <person name="Probert I."/>
            <person name="Quesneville H."/>
            <person name="Raines C."/>
            <person name="Rensing S.A."/>
            <person name="Riano-Pachon D.M."/>
            <person name="Richier S."/>
            <person name="Rokitta S."/>
            <person name="Shiraiwa Y."/>
            <person name="Soanes D.M."/>
            <person name="van der Giezen M."/>
            <person name="Wahlund T.M."/>
            <person name="Williams B."/>
            <person name="Wilson W."/>
            <person name="Wolfe G."/>
            <person name="Wurch L.L."/>
        </authorList>
    </citation>
    <scope>NUCLEOTIDE SEQUENCE</scope>
</reference>
<protein>
    <recommendedName>
        <fullName evidence="2">PABC domain-containing protein</fullName>
    </recommendedName>
</protein>
<dbReference type="SUPFAM" id="SSF63570">
    <property type="entry name" value="PABC (PABP) domain"/>
    <property type="match status" value="1"/>
</dbReference>
<dbReference type="HOGENOM" id="CLU_1020946_0_0_1"/>
<feature type="compositionally biased region" description="Polar residues" evidence="1">
    <location>
        <begin position="71"/>
        <end position="85"/>
    </location>
</feature>
<dbReference type="KEGG" id="ehx:EMIHUDRAFT_248461"/>
<dbReference type="GO" id="GO:0003723">
    <property type="term" value="F:RNA binding"/>
    <property type="evidence" value="ECO:0007669"/>
    <property type="project" value="InterPro"/>
</dbReference>
<dbReference type="Proteomes" id="UP000013827">
    <property type="component" value="Unassembled WGS sequence"/>
</dbReference>
<dbReference type="GeneID" id="17256462"/>
<feature type="compositionally biased region" description="Basic and acidic residues" evidence="1">
    <location>
        <begin position="88"/>
        <end position="105"/>
    </location>
</feature>
<dbReference type="EnsemblProtists" id="EOD10309">
    <property type="protein sequence ID" value="EOD10309"/>
    <property type="gene ID" value="EMIHUDRAFT_248461"/>
</dbReference>
<evidence type="ECO:0000313" key="3">
    <source>
        <dbReference type="EnsemblProtists" id="EOD10309"/>
    </source>
</evidence>
<dbReference type="RefSeq" id="XP_005762738.1">
    <property type="nucleotide sequence ID" value="XM_005762681.1"/>
</dbReference>
<dbReference type="Gene3D" id="1.10.1900.10">
    <property type="entry name" value="c-terminal domain of poly(a) binding protein"/>
    <property type="match status" value="1"/>
</dbReference>
<feature type="region of interest" description="Disordered" evidence="1">
    <location>
        <begin position="71"/>
        <end position="121"/>
    </location>
</feature>
<dbReference type="RefSeq" id="XP_005791941.1">
    <property type="nucleotide sequence ID" value="XM_005791884.1"/>
</dbReference>
<dbReference type="AlphaFoldDB" id="A0A0D3IGC4"/>
<evidence type="ECO:0000259" key="2">
    <source>
        <dbReference type="PROSITE" id="PS51309"/>
    </source>
</evidence>
<evidence type="ECO:0000256" key="1">
    <source>
        <dbReference type="SAM" id="MobiDB-lite"/>
    </source>
</evidence>
<name>A0A0D3IGC4_EMIH1</name>
<dbReference type="EnsemblProtists" id="EOD39512">
    <property type="protein sequence ID" value="EOD39512"/>
    <property type="gene ID" value="EMIHUDRAFT_199996"/>
</dbReference>
<reference evidence="3" key="2">
    <citation type="submission" date="2024-10" db="UniProtKB">
        <authorList>
            <consortium name="EnsemblProtists"/>
        </authorList>
    </citation>
    <scope>IDENTIFICATION</scope>
</reference>
<dbReference type="InterPro" id="IPR002004">
    <property type="entry name" value="PABP_HYD_C"/>
</dbReference>
<dbReference type="Pfam" id="PF00658">
    <property type="entry name" value="MLLE"/>
    <property type="match status" value="1"/>
</dbReference>
<dbReference type="PROSITE" id="PS51309">
    <property type="entry name" value="PABC"/>
    <property type="match status" value="1"/>
</dbReference>
<dbReference type="KEGG" id="ehx:EMIHUDRAFT_199996"/>
<keyword evidence="4" id="KW-1185">Reference proteome</keyword>